<keyword evidence="2" id="KW-1185">Reference proteome</keyword>
<proteinExistence type="predicted"/>
<organism evidence="1 2">
    <name type="scientific">Macroventuria anomochaeta</name>
    <dbReference type="NCBI Taxonomy" id="301207"/>
    <lineage>
        <taxon>Eukaryota</taxon>
        <taxon>Fungi</taxon>
        <taxon>Dikarya</taxon>
        <taxon>Ascomycota</taxon>
        <taxon>Pezizomycotina</taxon>
        <taxon>Dothideomycetes</taxon>
        <taxon>Pleosporomycetidae</taxon>
        <taxon>Pleosporales</taxon>
        <taxon>Pleosporineae</taxon>
        <taxon>Didymellaceae</taxon>
        <taxon>Macroventuria</taxon>
    </lineage>
</organism>
<comment type="caution">
    <text evidence="1">The sequence shown here is derived from an EMBL/GenBank/DDBJ whole genome shotgun (WGS) entry which is preliminary data.</text>
</comment>
<name>A0ACB6S0T6_9PLEO</name>
<evidence type="ECO:0000313" key="2">
    <source>
        <dbReference type="Proteomes" id="UP000799754"/>
    </source>
</evidence>
<sequence length="85" mass="10012">MIPANERRFRMLFSESGRSGTKSDDPNKARRARRQRLIRIRASHRHVLTQHLMLKKYSLFVALIHAPIIMYRRDNLLSSHVPAYG</sequence>
<protein>
    <submittedName>
        <fullName evidence="1">Uncharacterized protein</fullName>
    </submittedName>
</protein>
<accession>A0ACB6S0T6</accession>
<reference evidence="1" key="1">
    <citation type="journal article" date="2020" name="Stud. Mycol.">
        <title>101 Dothideomycetes genomes: a test case for predicting lifestyles and emergence of pathogens.</title>
        <authorList>
            <person name="Haridas S."/>
            <person name="Albert R."/>
            <person name="Binder M."/>
            <person name="Bloem J."/>
            <person name="Labutti K."/>
            <person name="Salamov A."/>
            <person name="Andreopoulos B."/>
            <person name="Baker S."/>
            <person name="Barry K."/>
            <person name="Bills G."/>
            <person name="Bluhm B."/>
            <person name="Cannon C."/>
            <person name="Castanera R."/>
            <person name="Culley D."/>
            <person name="Daum C."/>
            <person name="Ezra D."/>
            <person name="Gonzalez J."/>
            <person name="Henrissat B."/>
            <person name="Kuo A."/>
            <person name="Liang C."/>
            <person name="Lipzen A."/>
            <person name="Lutzoni F."/>
            <person name="Magnuson J."/>
            <person name="Mondo S."/>
            <person name="Nolan M."/>
            <person name="Ohm R."/>
            <person name="Pangilinan J."/>
            <person name="Park H.-J."/>
            <person name="Ramirez L."/>
            <person name="Alfaro M."/>
            <person name="Sun H."/>
            <person name="Tritt A."/>
            <person name="Yoshinaga Y."/>
            <person name="Zwiers L.-H."/>
            <person name="Turgeon B."/>
            <person name="Goodwin S."/>
            <person name="Spatafora J."/>
            <person name="Crous P."/>
            <person name="Grigoriev I."/>
        </authorList>
    </citation>
    <scope>NUCLEOTIDE SEQUENCE</scope>
    <source>
        <strain evidence="1">CBS 525.71</strain>
    </source>
</reference>
<dbReference type="EMBL" id="MU006718">
    <property type="protein sequence ID" value="KAF2627008.1"/>
    <property type="molecule type" value="Genomic_DNA"/>
</dbReference>
<evidence type="ECO:0000313" key="1">
    <source>
        <dbReference type="EMBL" id="KAF2627008.1"/>
    </source>
</evidence>
<gene>
    <name evidence="1" type="ORF">BU25DRAFT_67501</name>
</gene>
<dbReference type="Proteomes" id="UP000799754">
    <property type="component" value="Unassembled WGS sequence"/>
</dbReference>